<sequence>MIQAEERTNEIVEDGTVISGFTMEQYLAARDAIKALPESSDKERLLDKLALVEQAMTNMGIEYE</sequence>
<proteinExistence type="predicted"/>
<gene>
    <name evidence="1" type="ORF">CBF27_00240</name>
</gene>
<dbReference type="AlphaFoldDB" id="A0A430B2A0"/>
<accession>A0A430B2A0</accession>
<organism evidence="1 2">
    <name type="scientific">Vagococcus acidifermentans</name>
    <dbReference type="NCBI Taxonomy" id="564710"/>
    <lineage>
        <taxon>Bacteria</taxon>
        <taxon>Bacillati</taxon>
        <taxon>Bacillota</taxon>
        <taxon>Bacilli</taxon>
        <taxon>Lactobacillales</taxon>
        <taxon>Enterococcaceae</taxon>
        <taxon>Vagococcus</taxon>
    </lineage>
</organism>
<protein>
    <submittedName>
        <fullName evidence="1">Uncharacterized protein</fullName>
    </submittedName>
</protein>
<evidence type="ECO:0000313" key="2">
    <source>
        <dbReference type="Proteomes" id="UP000286773"/>
    </source>
</evidence>
<dbReference type="Proteomes" id="UP000286773">
    <property type="component" value="Unassembled WGS sequence"/>
</dbReference>
<keyword evidence="2" id="KW-1185">Reference proteome</keyword>
<name>A0A430B2A0_9ENTE</name>
<reference evidence="1 2" key="1">
    <citation type="submission" date="2017-05" db="EMBL/GenBank/DDBJ databases">
        <title>Vagococcus spp. assemblies.</title>
        <authorList>
            <person name="Gulvik C.A."/>
        </authorList>
    </citation>
    <scope>NUCLEOTIDE SEQUENCE [LARGE SCALE GENOMIC DNA]</scope>
    <source>
        <strain evidence="1 2">LMG 24798</strain>
    </source>
</reference>
<dbReference type="EMBL" id="NGKC01000001">
    <property type="protein sequence ID" value="RSU14450.1"/>
    <property type="molecule type" value="Genomic_DNA"/>
</dbReference>
<evidence type="ECO:0000313" key="1">
    <source>
        <dbReference type="EMBL" id="RSU14450.1"/>
    </source>
</evidence>
<comment type="caution">
    <text evidence="1">The sequence shown here is derived from an EMBL/GenBank/DDBJ whole genome shotgun (WGS) entry which is preliminary data.</text>
</comment>